<dbReference type="EMBL" id="MEIU01000074">
    <property type="protein sequence ID" value="PIT58595.1"/>
    <property type="molecule type" value="Genomic_DNA"/>
</dbReference>
<evidence type="ECO:0000313" key="3">
    <source>
        <dbReference type="Proteomes" id="UP000230463"/>
    </source>
</evidence>
<reference evidence="2 3" key="1">
    <citation type="journal article" date="2017" name="MBio">
        <title>Type VI secretion-mediated competition in the bee gut microbiome.</title>
        <authorList>
            <person name="Steele M.I."/>
            <person name="Kwong W.K."/>
            <person name="Powell J.E."/>
            <person name="Whiteley M."/>
            <person name="Moran N.A."/>
        </authorList>
    </citation>
    <scope>NUCLEOTIDE SEQUENCE [LARGE SCALE GENOMIC DNA]</scope>
    <source>
        <strain evidence="2 3">HK3</strain>
    </source>
</reference>
<protein>
    <submittedName>
        <fullName evidence="2">Uncharacterized protein</fullName>
    </submittedName>
</protein>
<gene>
    <name evidence="2" type="ORF">BHC57_12215</name>
</gene>
<organism evidence="2 3">
    <name type="scientific">Snodgrassella alvi</name>
    <dbReference type="NCBI Taxonomy" id="1196083"/>
    <lineage>
        <taxon>Bacteria</taxon>
        <taxon>Pseudomonadati</taxon>
        <taxon>Pseudomonadota</taxon>
        <taxon>Betaproteobacteria</taxon>
        <taxon>Neisseriales</taxon>
        <taxon>Neisseriaceae</taxon>
        <taxon>Snodgrassella</taxon>
    </lineage>
</organism>
<keyword evidence="1" id="KW-0472">Membrane</keyword>
<dbReference type="Proteomes" id="UP000230463">
    <property type="component" value="Unassembled WGS sequence"/>
</dbReference>
<feature type="transmembrane region" description="Helical" evidence="1">
    <location>
        <begin position="171"/>
        <end position="192"/>
    </location>
</feature>
<accession>A0A855FMA7</accession>
<keyword evidence="1" id="KW-0812">Transmembrane</keyword>
<evidence type="ECO:0000256" key="1">
    <source>
        <dbReference type="SAM" id="Phobius"/>
    </source>
</evidence>
<name>A0A855FMA7_9NEIS</name>
<evidence type="ECO:0000313" key="2">
    <source>
        <dbReference type="EMBL" id="PIT58595.1"/>
    </source>
</evidence>
<dbReference type="AlphaFoldDB" id="A0A855FMA7"/>
<feature type="transmembrane region" description="Helical" evidence="1">
    <location>
        <begin position="146"/>
        <end position="165"/>
    </location>
</feature>
<keyword evidence="1" id="KW-1133">Transmembrane helix</keyword>
<proteinExistence type="predicted"/>
<comment type="caution">
    <text evidence="2">The sequence shown here is derived from an EMBL/GenBank/DDBJ whole genome shotgun (WGS) entry which is preliminary data.</text>
</comment>
<sequence length="219" mass="25654">MDIISIIKSLICTFPMSYFHEFVSQQFIPSEDDMKKIAEYLVTTRKELKDKNADSTEREAVLMSVPYLKYLDLSQIDFWEKNYSDDLELLLDLYVAQGVHHKGLRRVIWNKNDLNYYYYDPFSLKNKSKKKKLRLKRLMSSTARSIISILILAIYISAMLWILSLSFGSAIFYYAFGIIIGINLIIFSLILYRNQIVIDATEKIINQYPDLVKGLDLEE</sequence>